<evidence type="ECO:0000256" key="1">
    <source>
        <dbReference type="SAM" id="MobiDB-lite"/>
    </source>
</evidence>
<organism evidence="2 3">
    <name type="scientific">Araneus ventricosus</name>
    <name type="common">Orbweaver spider</name>
    <name type="synonym">Epeira ventricosa</name>
    <dbReference type="NCBI Taxonomy" id="182803"/>
    <lineage>
        <taxon>Eukaryota</taxon>
        <taxon>Metazoa</taxon>
        <taxon>Ecdysozoa</taxon>
        <taxon>Arthropoda</taxon>
        <taxon>Chelicerata</taxon>
        <taxon>Arachnida</taxon>
        <taxon>Araneae</taxon>
        <taxon>Araneomorphae</taxon>
        <taxon>Entelegynae</taxon>
        <taxon>Araneoidea</taxon>
        <taxon>Araneidae</taxon>
        <taxon>Araneus</taxon>
    </lineage>
</organism>
<evidence type="ECO:0000313" key="2">
    <source>
        <dbReference type="EMBL" id="GBM58571.1"/>
    </source>
</evidence>
<proteinExistence type="predicted"/>
<feature type="region of interest" description="Disordered" evidence="1">
    <location>
        <begin position="34"/>
        <end position="60"/>
    </location>
</feature>
<gene>
    <name evidence="2" type="ORF">AVEN_222797_1</name>
</gene>
<accession>A0A4Y2H0B0</accession>
<keyword evidence="3" id="KW-1185">Reference proteome</keyword>
<reference evidence="2 3" key="1">
    <citation type="journal article" date="2019" name="Sci. Rep.">
        <title>Orb-weaving spider Araneus ventricosus genome elucidates the spidroin gene catalogue.</title>
        <authorList>
            <person name="Kono N."/>
            <person name="Nakamura H."/>
            <person name="Ohtoshi R."/>
            <person name="Moran D.A.P."/>
            <person name="Shinohara A."/>
            <person name="Yoshida Y."/>
            <person name="Fujiwara M."/>
            <person name="Mori M."/>
            <person name="Tomita M."/>
            <person name="Arakawa K."/>
        </authorList>
    </citation>
    <scope>NUCLEOTIDE SEQUENCE [LARGE SCALE GENOMIC DNA]</scope>
</reference>
<feature type="region of interest" description="Disordered" evidence="1">
    <location>
        <begin position="68"/>
        <end position="87"/>
    </location>
</feature>
<dbReference type="Proteomes" id="UP000499080">
    <property type="component" value="Unassembled WGS sequence"/>
</dbReference>
<name>A0A4Y2H0B0_ARAVE</name>
<comment type="caution">
    <text evidence="2">The sequence shown here is derived from an EMBL/GenBank/DDBJ whole genome shotgun (WGS) entry which is preliminary data.</text>
</comment>
<dbReference type="AlphaFoldDB" id="A0A4Y2H0B0"/>
<evidence type="ECO:0000313" key="3">
    <source>
        <dbReference type="Proteomes" id="UP000499080"/>
    </source>
</evidence>
<protein>
    <submittedName>
        <fullName evidence="2">Uncharacterized protein</fullName>
    </submittedName>
</protein>
<dbReference type="EMBL" id="BGPR01001640">
    <property type="protein sequence ID" value="GBM58571.1"/>
    <property type="molecule type" value="Genomic_DNA"/>
</dbReference>
<sequence>MTVEHVLHGVLRIFYIKERKQLVNPLTDYPAISAGRKRSLRSAHATNSPPRYRDTPPHRRWVQRATPPLIYPPESETPLTFTAASHPHTRNLGGLVVRFRLRDRSVPESNSNSTEVPL</sequence>